<name>A0AAD3RUX9_9RHOB</name>
<accession>A0AAD3RUX9</accession>
<protein>
    <recommendedName>
        <fullName evidence="3">ABM domain-containing protein</fullName>
    </recommendedName>
</protein>
<comment type="caution">
    <text evidence="1">The sequence shown here is derived from an EMBL/GenBank/DDBJ whole genome shotgun (WGS) entry which is preliminary data.</text>
</comment>
<sequence length="198" mass="21452">MTGQCIEIVTYKVSNPDEADHQRDGAQEKAARLPGFSGWLALSGCKDRGMRTDLVIWENAQFAEAAAEVVGKGKDFSGFRASITEFGGIGHYAPPRGGLALLQPGSGIEIGQFRLRPGVNEADLRMAHDRMIADHLCRQPGWRGQRLIRLQDGTYMDIAFAGTQAQAQAICASWTGIPACEAFLALIEPISMEFGSIL</sequence>
<dbReference type="RefSeq" id="WP_152367485.1">
    <property type="nucleotide sequence ID" value="NZ_BSFH01000078.1"/>
</dbReference>
<reference evidence="1" key="1">
    <citation type="journal article" date="2014" name="Int. J. Syst. Evol. Microbiol.">
        <title>Complete genome sequence of Corynebacterium casei LMG S-19264T (=DSM 44701T), isolated from a smear-ripened cheese.</title>
        <authorList>
            <consortium name="US DOE Joint Genome Institute (JGI-PGF)"/>
            <person name="Walter F."/>
            <person name="Albersmeier A."/>
            <person name="Kalinowski J."/>
            <person name="Ruckert C."/>
        </authorList>
    </citation>
    <scope>NUCLEOTIDE SEQUENCE</scope>
    <source>
        <strain evidence="1">VKM B-2222</strain>
    </source>
</reference>
<organism evidence="1 2">
    <name type="scientific">Paracoccus kondratievae</name>
    <dbReference type="NCBI Taxonomy" id="135740"/>
    <lineage>
        <taxon>Bacteria</taxon>
        <taxon>Pseudomonadati</taxon>
        <taxon>Pseudomonadota</taxon>
        <taxon>Alphaproteobacteria</taxon>
        <taxon>Rhodobacterales</taxon>
        <taxon>Paracoccaceae</taxon>
        <taxon>Paracoccus</taxon>
    </lineage>
</organism>
<dbReference type="Proteomes" id="UP001143349">
    <property type="component" value="Unassembled WGS sequence"/>
</dbReference>
<gene>
    <name evidence="1" type="ORF">GCM10017635_27400</name>
</gene>
<proteinExistence type="predicted"/>
<evidence type="ECO:0008006" key="3">
    <source>
        <dbReference type="Google" id="ProtNLM"/>
    </source>
</evidence>
<reference evidence="1" key="2">
    <citation type="submission" date="2023-01" db="EMBL/GenBank/DDBJ databases">
        <authorList>
            <person name="Sun Q."/>
            <person name="Evtushenko L."/>
        </authorList>
    </citation>
    <scope>NUCLEOTIDE SEQUENCE</scope>
    <source>
        <strain evidence="1">VKM B-2222</strain>
    </source>
</reference>
<evidence type="ECO:0000313" key="1">
    <source>
        <dbReference type="EMBL" id="GLK65266.1"/>
    </source>
</evidence>
<keyword evidence="2" id="KW-1185">Reference proteome</keyword>
<evidence type="ECO:0000313" key="2">
    <source>
        <dbReference type="Proteomes" id="UP001143349"/>
    </source>
</evidence>
<dbReference type="EMBL" id="BSFH01000078">
    <property type="protein sequence ID" value="GLK65266.1"/>
    <property type="molecule type" value="Genomic_DNA"/>
</dbReference>
<dbReference type="AlphaFoldDB" id="A0AAD3RUX9"/>